<evidence type="ECO:0000313" key="2">
    <source>
        <dbReference type="Proteomes" id="UP000216624"/>
    </source>
</evidence>
<keyword evidence="2" id="KW-1185">Reference proteome</keyword>
<dbReference type="KEGG" id="crq:GCK72_005702"/>
<organism evidence="1 2">
    <name type="scientific">Caenorhabditis remanei</name>
    <name type="common">Caenorhabditis vulgaris</name>
    <dbReference type="NCBI Taxonomy" id="31234"/>
    <lineage>
        <taxon>Eukaryota</taxon>
        <taxon>Metazoa</taxon>
        <taxon>Ecdysozoa</taxon>
        <taxon>Nematoda</taxon>
        <taxon>Chromadorea</taxon>
        <taxon>Rhabditida</taxon>
        <taxon>Rhabditina</taxon>
        <taxon>Rhabditomorpha</taxon>
        <taxon>Rhabditoidea</taxon>
        <taxon>Rhabditidae</taxon>
        <taxon>Peloderinae</taxon>
        <taxon>Caenorhabditis</taxon>
    </lineage>
</organism>
<evidence type="ECO:0000313" key="1">
    <source>
        <dbReference type="EMBL" id="OZG03195.1"/>
    </source>
</evidence>
<sequence length="69" mass="8063">MRLFFYFLVLCNVISTLLAYDVRDFENLRQNTIRNIASLENILEHRIAGAHRHHKIPKSRRIGGNIVMG</sequence>
<proteinExistence type="predicted"/>
<dbReference type="HOGENOM" id="CLU_205487_0_0_1"/>
<dbReference type="CTD" id="9797628"/>
<reference evidence="1" key="1">
    <citation type="submission" date="2017-08" db="EMBL/GenBank/DDBJ databases">
        <authorList>
            <person name="de Groot N.N."/>
        </authorList>
    </citation>
    <scope>NUCLEOTIDE SEQUENCE [LARGE SCALE GENOMIC DNA]</scope>
    <source>
        <strain evidence="1">PX439</strain>
    </source>
</reference>
<dbReference type="OrthoDB" id="5779544at2759"/>
<dbReference type="Proteomes" id="UP000216624">
    <property type="component" value="Unassembled WGS sequence"/>
</dbReference>
<dbReference type="EMBL" id="NMWX01000004">
    <property type="protein sequence ID" value="OZG03195.1"/>
    <property type="molecule type" value="Genomic_DNA"/>
</dbReference>
<dbReference type="OMA" id="ICTLMAY"/>
<name>A0A261B0H5_CAERE</name>
<gene>
    <name evidence="1" type="ORF">FL82_05604</name>
</gene>
<feature type="non-terminal residue" evidence="1">
    <location>
        <position position="1"/>
    </location>
</feature>
<comment type="caution">
    <text evidence="1">The sequence shown here is derived from an EMBL/GenBank/DDBJ whole genome shotgun (WGS) entry which is preliminary data.</text>
</comment>
<accession>A0A261B0H5</accession>
<dbReference type="eggNOG" id="ENOG502TJ25">
    <property type="taxonomic scope" value="Eukaryota"/>
</dbReference>
<protein>
    <submittedName>
        <fullName evidence="1">Uncharacterized protein</fullName>
    </submittedName>
</protein>